<gene>
    <name evidence="3" type="ORF">HF394_09990</name>
</gene>
<feature type="domain" description="HTH cro/C1-type" evidence="2">
    <location>
        <begin position="10"/>
        <end position="65"/>
    </location>
</feature>
<dbReference type="Gene3D" id="1.10.260.40">
    <property type="entry name" value="lambda repressor-like DNA-binding domains"/>
    <property type="match status" value="1"/>
</dbReference>
<keyword evidence="1" id="KW-0238">DNA-binding</keyword>
<dbReference type="GO" id="GO:0003700">
    <property type="term" value="F:DNA-binding transcription factor activity"/>
    <property type="evidence" value="ECO:0007669"/>
    <property type="project" value="TreeGrafter"/>
</dbReference>
<dbReference type="InterPro" id="IPR010982">
    <property type="entry name" value="Lambda_DNA-bd_dom_sf"/>
</dbReference>
<dbReference type="Proteomes" id="UP000509222">
    <property type="component" value="Chromosome"/>
</dbReference>
<keyword evidence="4" id="KW-1185">Reference proteome</keyword>
<dbReference type="PANTHER" id="PTHR46797:SF1">
    <property type="entry name" value="METHYLPHOSPHONATE SYNTHASE"/>
    <property type="match status" value="1"/>
</dbReference>
<evidence type="ECO:0000256" key="1">
    <source>
        <dbReference type="ARBA" id="ARBA00023125"/>
    </source>
</evidence>
<name>A0A7H8QBE2_9BACL</name>
<dbReference type="EMBL" id="CP051177">
    <property type="protein sequence ID" value="QKX50882.1"/>
    <property type="molecule type" value="Genomic_DNA"/>
</dbReference>
<dbReference type="InterPro" id="IPR050807">
    <property type="entry name" value="TransReg_Diox_bact_type"/>
</dbReference>
<dbReference type="SMART" id="SM00530">
    <property type="entry name" value="HTH_XRE"/>
    <property type="match status" value="2"/>
</dbReference>
<dbReference type="CDD" id="cd00093">
    <property type="entry name" value="HTH_XRE"/>
    <property type="match status" value="1"/>
</dbReference>
<dbReference type="PROSITE" id="PS50943">
    <property type="entry name" value="HTH_CROC1"/>
    <property type="match status" value="1"/>
</dbReference>
<dbReference type="GO" id="GO:0005829">
    <property type="term" value="C:cytosol"/>
    <property type="evidence" value="ECO:0007669"/>
    <property type="project" value="TreeGrafter"/>
</dbReference>
<dbReference type="GO" id="GO:0003677">
    <property type="term" value="F:DNA binding"/>
    <property type="evidence" value="ECO:0007669"/>
    <property type="project" value="UniProtKB-KW"/>
</dbReference>
<evidence type="ECO:0000313" key="3">
    <source>
        <dbReference type="EMBL" id="QKX50882.1"/>
    </source>
</evidence>
<dbReference type="Pfam" id="PF01381">
    <property type="entry name" value="HTH_3"/>
    <property type="match status" value="1"/>
</dbReference>
<organism evidence="3 4">
    <name type="scientific">Planococcus glaciei</name>
    <dbReference type="NCBI Taxonomy" id="459472"/>
    <lineage>
        <taxon>Bacteria</taxon>
        <taxon>Bacillati</taxon>
        <taxon>Bacillota</taxon>
        <taxon>Bacilli</taxon>
        <taxon>Bacillales</taxon>
        <taxon>Caryophanaceae</taxon>
        <taxon>Planococcus</taxon>
    </lineage>
</organism>
<dbReference type="RefSeq" id="WP_176294496.1">
    <property type="nucleotide sequence ID" value="NZ_CP051177.1"/>
</dbReference>
<protein>
    <submittedName>
        <fullName evidence="3">Helix-turn-helix transcriptional regulator</fullName>
    </submittedName>
</protein>
<dbReference type="AlphaFoldDB" id="A0A7H8QBE2"/>
<sequence>MSNKFFGEKIKSLRLLKGLTIREVAQNAGISHSYLSQIENYRRDTPGPDIIKKIALGLNADYYHLLKIAGYANTSHSRLEFISKQIEMAPEDFKKEFMGKHDQHLKREMKWRKEMTEKFGYPLESPEVDIRFPDTFLFNATASDYLRLLRVNKEITLEEMANHLGIDTTSYKAAEEEDELNYFSEFLITHSKKLGEIFEVGDFRDWLLTVYTETPNQSFIDSYKPEAFTKEITISVPTVVKKINKDGNVYFQKYDDEQLKSNFNKLENILSPDHTLSYSGKILSPKDKSRIMQMIDILLDN</sequence>
<reference evidence="4" key="1">
    <citation type="submission" date="2020-06" db="EMBL/GenBank/DDBJ databases">
        <title>Isolation of Planomicrobium glaciei.</title>
        <authorList>
            <person name="Malisova L."/>
            <person name="Safrankova R."/>
            <person name="Jakubu V."/>
            <person name="Spanelova P."/>
        </authorList>
    </citation>
    <scope>NUCLEOTIDE SEQUENCE [LARGE SCALE GENOMIC DNA]</scope>
    <source>
        <strain evidence="4">NRL-ATB46093</strain>
    </source>
</reference>
<proteinExistence type="predicted"/>
<accession>A0A7H8QBE2</accession>
<dbReference type="SUPFAM" id="SSF47413">
    <property type="entry name" value="lambda repressor-like DNA-binding domains"/>
    <property type="match status" value="1"/>
</dbReference>
<dbReference type="InterPro" id="IPR001387">
    <property type="entry name" value="Cro/C1-type_HTH"/>
</dbReference>
<evidence type="ECO:0000313" key="4">
    <source>
        <dbReference type="Proteomes" id="UP000509222"/>
    </source>
</evidence>
<dbReference type="PANTHER" id="PTHR46797">
    <property type="entry name" value="HTH-TYPE TRANSCRIPTIONAL REGULATOR"/>
    <property type="match status" value="1"/>
</dbReference>
<evidence type="ECO:0000259" key="2">
    <source>
        <dbReference type="PROSITE" id="PS50943"/>
    </source>
</evidence>